<dbReference type="EMBL" id="JYDP01000032">
    <property type="protein sequence ID" value="KRZ13424.1"/>
    <property type="molecule type" value="Genomic_DNA"/>
</dbReference>
<reference evidence="2 3" key="1">
    <citation type="submission" date="2015-01" db="EMBL/GenBank/DDBJ databases">
        <title>Evolution of Trichinella species and genotypes.</title>
        <authorList>
            <person name="Korhonen P.K."/>
            <person name="Edoardo P."/>
            <person name="Giuseppe L.R."/>
            <person name="Gasser R.B."/>
        </authorList>
    </citation>
    <scope>NUCLEOTIDE SEQUENCE [LARGE SCALE GENOMIC DNA]</scope>
    <source>
        <strain evidence="2">ISS1029</strain>
    </source>
</reference>
<dbReference type="STRING" id="268475.A0A0V1HSZ0"/>
<gene>
    <name evidence="2" type="ORF">T11_9124</name>
</gene>
<dbReference type="AlphaFoldDB" id="A0A0V1HSZ0"/>
<dbReference type="Proteomes" id="UP000055024">
    <property type="component" value="Unassembled WGS sequence"/>
</dbReference>
<protein>
    <submittedName>
        <fullName evidence="2">Uncharacterized protein</fullName>
    </submittedName>
</protein>
<name>A0A0V1HSZ0_9BILA</name>
<evidence type="ECO:0000256" key="1">
    <source>
        <dbReference type="SAM" id="MobiDB-lite"/>
    </source>
</evidence>
<keyword evidence="3" id="KW-1185">Reference proteome</keyword>
<sequence length="126" mass="14323">LYFKIINFIKYVTAHFHSSGFILSITMSEFQLFRFTENGLKLMLGENDTLRITTETTGGETKVIVNLKVIEEDMSQKTNEVNLNFTSPVKINLICHEDSASTDGGFMRTDADSEDGEATTTYDWYE</sequence>
<proteinExistence type="predicted"/>
<evidence type="ECO:0000313" key="2">
    <source>
        <dbReference type="EMBL" id="KRZ13424.1"/>
    </source>
</evidence>
<evidence type="ECO:0000313" key="3">
    <source>
        <dbReference type="Proteomes" id="UP000055024"/>
    </source>
</evidence>
<feature type="non-terminal residue" evidence="2">
    <location>
        <position position="1"/>
    </location>
</feature>
<comment type="caution">
    <text evidence="2">The sequence shown here is derived from an EMBL/GenBank/DDBJ whole genome shotgun (WGS) entry which is preliminary data.</text>
</comment>
<accession>A0A0V1HSZ0</accession>
<organism evidence="2 3">
    <name type="scientific">Trichinella zimbabwensis</name>
    <dbReference type="NCBI Taxonomy" id="268475"/>
    <lineage>
        <taxon>Eukaryota</taxon>
        <taxon>Metazoa</taxon>
        <taxon>Ecdysozoa</taxon>
        <taxon>Nematoda</taxon>
        <taxon>Enoplea</taxon>
        <taxon>Dorylaimia</taxon>
        <taxon>Trichinellida</taxon>
        <taxon>Trichinellidae</taxon>
        <taxon>Trichinella</taxon>
    </lineage>
</organism>
<feature type="region of interest" description="Disordered" evidence="1">
    <location>
        <begin position="105"/>
        <end position="126"/>
    </location>
</feature>
<dbReference type="OrthoDB" id="5920093at2759"/>